<feature type="region of interest" description="Disordered" evidence="1">
    <location>
        <begin position="405"/>
        <end position="430"/>
    </location>
</feature>
<dbReference type="RefSeq" id="WP_369666900.1">
    <property type="nucleotide sequence ID" value="NZ_JBDKXB010000009.1"/>
</dbReference>
<proteinExistence type="predicted"/>
<evidence type="ECO:0000256" key="1">
    <source>
        <dbReference type="SAM" id="MobiDB-lite"/>
    </source>
</evidence>
<keyword evidence="3" id="KW-1185">Reference proteome</keyword>
<evidence type="ECO:0000313" key="2">
    <source>
        <dbReference type="EMBL" id="MEY6432513.1"/>
    </source>
</evidence>
<accession>A0ABV4BDB6</accession>
<dbReference type="SUPFAM" id="SSF56935">
    <property type="entry name" value="Porins"/>
    <property type="match status" value="1"/>
</dbReference>
<dbReference type="EMBL" id="JBDKXB010000009">
    <property type="protein sequence ID" value="MEY6432513.1"/>
    <property type="molecule type" value="Genomic_DNA"/>
</dbReference>
<name>A0ABV4BDB6_9GAMM</name>
<reference evidence="2 3" key="1">
    <citation type="submission" date="2024-05" db="EMBL/GenBank/DDBJ databases">
        <title>Genome Sequence and Characterization of the New Strain Purple Sulfur Bacterium of Genus Thioalkalicoccus.</title>
        <authorList>
            <person name="Bryantseva I.A."/>
            <person name="Kyndt J.A."/>
            <person name="Imhoff J.F."/>
        </authorList>
    </citation>
    <scope>NUCLEOTIDE SEQUENCE [LARGE SCALE GENOMIC DNA]</scope>
    <source>
        <strain evidence="2 3">Um2</strain>
    </source>
</reference>
<evidence type="ECO:0008006" key="4">
    <source>
        <dbReference type="Google" id="ProtNLM"/>
    </source>
</evidence>
<gene>
    <name evidence="2" type="ORF">ABC977_08860</name>
</gene>
<evidence type="ECO:0000313" key="3">
    <source>
        <dbReference type="Proteomes" id="UP001564408"/>
    </source>
</evidence>
<comment type="caution">
    <text evidence="2">The sequence shown here is derived from an EMBL/GenBank/DDBJ whole genome shotgun (WGS) entry which is preliminary data.</text>
</comment>
<sequence>MGGARRRALTGALAWPAHLGAIVSVAFAMVAAPPLTAAQTTWHMQPAVSLGLGYDDNVTLDPDDPISSFGASLSAAVRGERATENAAMGLRAGLNLDIYFDERDLDTFAGLIGWDATRFSERSRWRLDTRLSTESTLTSETATTGVTGLNEQQLQIAVEPSWAYRLSERAIVDVSAGFEGTFYEDSGDLGLNDYYTGTLSLGGDYRLSERAGTTATFSYERYDARGIASEAETLGALFGGDYQLSQTTALGALAGVRRTEVTRSAAPNGLRVTEDSTGPTYSVWLGKQLARGGSFQLEALREVTPSGTAEVLDTTSLAFWLSYPFSERWGLDLRLQGYRNRDPSGEASTSDRKYADGDLTLSYALSEAWRLTLGYRYRWQEYDELSRSAEGNTVTLTLAWTGRAPEGAPGGWAPRPGQAGRNLPRSPDSRLGIQTQLDAAMWQ</sequence>
<organism evidence="2 3">
    <name type="scientific">Thioalkalicoccus limnaeus</name>
    <dbReference type="NCBI Taxonomy" id="120681"/>
    <lineage>
        <taxon>Bacteria</taxon>
        <taxon>Pseudomonadati</taxon>
        <taxon>Pseudomonadota</taxon>
        <taxon>Gammaproteobacteria</taxon>
        <taxon>Chromatiales</taxon>
        <taxon>Chromatiaceae</taxon>
        <taxon>Thioalkalicoccus</taxon>
    </lineage>
</organism>
<dbReference type="Proteomes" id="UP001564408">
    <property type="component" value="Unassembled WGS sequence"/>
</dbReference>
<protein>
    <recommendedName>
        <fullName evidence="4">Outer membrane beta-barrel protein</fullName>
    </recommendedName>
</protein>